<dbReference type="AlphaFoldDB" id="A0A2V3HRN9"/>
<dbReference type="EMBL" id="PSPG01000005">
    <property type="protein sequence ID" value="PXF21780.1"/>
    <property type="molecule type" value="Genomic_DNA"/>
</dbReference>
<dbReference type="GO" id="GO:0016226">
    <property type="term" value="P:iron-sulfur cluster assembly"/>
    <property type="evidence" value="ECO:0007669"/>
    <property type="project" value="InterPro"/>
</dbReference>
<reference evidence="2 3" key="1">
    <citation type="journal article" date="2015" name="Nat. Commun.">
        <title>Genomic and transcriptomic evidence for scavenging of diverse organic compounds by widespread deep-sea archaea.</title>
        <authorList>
            <person name="Li M."/>
            <person name="Baker B.J."/>
            <person name="Anantharaman K."/>
            <person name="Jain S."/>
            <person name="Breier J.A."/>
            <person name="Dick G.J."/>
        </authorList>
    </citation>
    <scope>NUCLEOTIDE SEQUENCE [LARGE SCALE GENOMIC DNA]</scope>
    <source>
        <strain evidence="2">Cayman_51_deep</strain>
    </source>
</reference>
<proteinExistence type="predicted"/>
<dbReference type="InterPro" id="IPR055346">
    <property type="entry name" value="Fe-S_cluster_assembly_SufBD"/>
</dbReference>
<accession>A0A2V3HRN9</accession>
<organism evidence="2 3">
    <name type="scientific">Candidatus Thalassarchaeum betae</name>
    <dbReference type="NCBI Taxonomy" id="2599289"/>
    <lineage>
        <taxon>Archaea</taxon>
        <taxon>Methanobacteriati</taxon>
        <taxon>Thermoplasmatota</taxon>
        <taxon>Candidatus Poseidoniia</taxon>
        <taxon>Candidatus Poseidoniales</taxon>
        <taxon>Candidatus Thalassarchaeaceae</taxon>
        <taxon>Candidatus Thalassarchaeum</taxon>
    </lineage>
</organism>
<feature type="domain" description="SUF system FeS cluster assembly SufBD core" evidence="1">
    <location>
        <begin position="114"/>
        <end position="338"/>
    </location>
</feature>
<evidence type="ECO:0000313" key="3">
    <source>
        <dbReference type="Proteomes" id="UP000248161"/>
    </source>
</evidence>
<dbReference type="Pfam" id="PF01458">
    <property type="entry name" value="SUFBD_core"/>
    <property type="match status" value="1"/>
</dbReference>
<sequence>MDAAAEYLSLDEPDRSNHLWKYTPWRRVHPTGDITSIPDGIGSPRLRLIGLDGGDAPDGIRLQEGVSSVSVLPQSDVVTSSFLQAVSASSQWTLHVEPNFSSQHPVMLDIDAGDSTSVLHLVLDVGRLSELELITRVSGSGEWFGFLRTGEIGEGSILNDVVVCVQDGGTLLRVDSIAIGRDAQVRAGTVCSGSERTKADLRYRMGEPGGNLRILGSVLSSDGMHLDHHLEIHHDAPETFSRLAWNSACGGKSRTVGTGMLRVADGSRGTDAAQLFHNLLLSKDAEADSIPELEVLEHEVVGCGHGTANGPIDEDQLFYLETRGFDPSDARGSLIAAFLNSTLSEMGSEALHGWLVRLLASELESLGAP</sequence>
<gene>
    <name evidence="2" type="ORF">CXX69_02985</name>
</gene>
<dbReference type="SUPFAM" id="SSF101960">
    <property type="entry name" value="Stabilizer of iron transporter SufD"/>
    <property type="match status" value="1"/>
</dbReference>
<evidence type="ECO:0000313" key="2">
    <source>
        <dbReference type="EMBL" id="PXF21780.1"/>
    </source>
</evidence>
<dbReference type="PANTHER" id="PTHR43575:SF1">
    <property type="entry name" value="PROTEIN ABCI7, CHLOROPLASTIC"/>
    <property type="match status" value="1"/>
</dbReference>
<dbReference type="InterPro" id="IPR000825">
    <property type="entry name" value="SUF_FeS_clus_asmbl_SufBD_core"/>
</dbReference>
<dbReference type="Proteomes" id="UP000248161">
    <property type="component" value="Unassembled WGS sequence"/>
</dbReference>
<dbReference type="InterPro" id="IPR037284">
    <property type="entry name" value="SUF_FeS_clus_asmbl_SufBD_sf"/>
</dbReference>
<protein>
    <recommendedName>
        <fullName evidence="1">SUF system FeS cluster assembly SufBD core domain-containing protein</fullName>
    </recommendedName>
</protein>
<comment type="caution">
    <text evidence="2">The sequence shown here is derived from an EMBL/GenBank/DDBJ whole genome shotgun (WGS) entry which is preliminary data.</text>
</comment>
<evidence type="ECO:0000259" key="1">
    <source>
        <dbReference type="Pfam" id="PF01458"/>
    </source>
</evidence>
<name>A0A2V3HRN9_9ARCH</name>
<dbReference type="PANTHER" id="PTHR43575">
    <property type="entry name" value="PROTEIN ABCI7, CHLOROPLASTIC"/>
    <property type="match status" value="1"/>
</dbReference>